<dbReference type="GO" id="GO:0016747">
    <property type="term" value="F:acyltransferase activity, transferring groups other than amino-acyl groups"/>
    <property type="evidence" value="ECO:0007669"/>
    <property type="project" value="InterPro"/>
</dbReference>
<keyword evidence="3" id="KW-1185">Reference proteome</keyword>
<dbReference type="AlphaFoldDB" id="A0A847S6S1"/>
<dbReference type="PANTHER" id="PTHR43792">
    <property type="entry name" value="GNAT FAMILY, PUTATIVE (AFU_ORTHOLOGUE AFUA_3G00765)-RELATED-RELATED"/>
    <property type="match status" value="1"/>
</dbReference>
<evidence type="ECO:0000313" key="3">
    <source>
        <dbReference type="Proteomes" id="UP000587991"/>
    </source>
</evidence>
<reference evidence="2 3" key="1">
    <citation type="submission" date="2020-04" db="EMBL/GenBank/DDBJ databases">
        <title>Draft genome of Leeia sp. IMCC25680.</title>
        <authorList>
            <person name="Song J."/>
            <person name="Cho J.-C."/>
        </authorList>
    </citation>
    <scope>NUCLEOTIDE SEQUENCE [LARGE SCALE GENOMIC DNA]</scope>
    <source>
        <strain evidence="2 3">IMCC25680</strain>
    </source>
</reference>
<dbReference type="PROSITE" id="PS51186">
    <property type="entry name" value="GNAT"/>
    <property type="match status" value="1"/>
</dbReference>
<sequence>MSLTAHTYSIPSFESERLLLRPFQQADFEAMARFFADPVSQFYGGPCSREDAWRKMAVYAGHWLLHGYGPWALEEKASGQFVGLSGPWFPEGWPEPEITWALLPEHHGKGYATEAARRALQAAYEYCGWTTAISVVATGNVASRAVAERLGAQLEATMPFRGGEGWRFRHLSPAMLR</sequence>
<evidence type="ECO:0000313" key="2">
    <source>
        <dbReference type="EMBL" id="NLR75584.1"/>
    </source>
</evidence>
<proteinExistence type="predicted"/>
<dbReference type="EMBL" id="JABAIM010000002">
    <property type="protein sequence ID" value="NLR75584.1"/>
    <property type="molecule type" value="Genomic_DNA"/>
</dbReference>
<dbReference type="Pfam" id="PF13302">
    <property type="entry name" value="Acetyltransf_3"/>
    <property type="match status" value="1"/>
</dbReference>
<feature type="domain" description="N-acetyltransferase" evidence="1">
    <location>
        <begin position="18"/>
        <end position="177"/>
    </location>
</feature>
<organism evidence="2 3">
    <name type="scientific">Leeia aquatica</name>
    <dbReference type="NCBI Taxonomy" id="2725557"/>
    <lineage>
        <taxon>Bacteria</taxon>
        <taxon>Pseudomonadati</taxon>
        <taxon>Pseudomonadota</taxon>
        <taxon>Betaproteobacteria</taxon>
        <taxon>Neisseriales</taxon>
        <taxon>Leeiaceae</taxon>
        <taxon>Leeia</taxon>
    </lineage>
</organism>
<dbReference type="Proteomes" id="UP000587991">
    <property type="component" value="Unassembled WGS sequence"/>
</dbReference>
<comment type="caution">
    <text evidence="2">The sequence shown here is derived from an EMBL/GenBank/DDBJ whole genome shotgun (WGS) entry which is preliminary data.</text>
</comment>
<dbReference type="PANTHER" id="PTHR43792:SF1">
    <property type="entry name" value="N-ACETYLTRANSFERASE DOMAIN-CONTAINING PROTEIN"/>
    <property type="match status" value="1"/>
</dbReference>
<accession>A0A847S6S1</accession>
<keyword evidence="2" id="KW-0808">Transferase</keyword>
<dbReference type="InterPro" id="IPR051531">
    <property type="entry name" value="N-acetyltransferase"/>
</dbReference>
<dbReference type="Gene3D" id="3.40.630.30">
    <property type="match status" value="1"/>
</dbReference>
<name>A0A847S6S1_9NEIS</name>
<dbReference type="InterPro" id="IPR016181">
    <property type="entry name" value="Acyl_CoA_acyltransferase"/>
</dbReference>
<evidence type="ECO:0000259" key="1">
    <source>
        <dbReference type="PROSITE" id="PS51186"/>
    </source>
</evidence>
<dbReference type="SUPFAM" id="SSF55729">
    <property type="entry name" value="Acyl-CoA N-acyltransferases (Nat)"/>
    <property type="match status" value="1"/>
</dbReference>
<dbReference type="RefSeq" id="WP_168877239.1">
    <property type="nucleotide sequence ID" value="NZ_JABAIM010000002.1"/>
</dbReference>
<gene>
    <name evidence="2" type="ORF">HF682_10470</name>
</gene>
<dbReference type="InterPro" id="IPR000182">
    <property type="entry name" value="GNAT_dom"/>
</dbReference>
<protein>
    <submittedName>
        <fullName evidence="2">GNAT family N-acetyltransferase</fullName>
    </submittedName>
</protein>